<dbReference type="EMBL" id="JAMXQU010000001">
    <property type="protein sequence ID" value="MCO6158782.1"/>
    <property type="molecule type" value="Genomic_DNA"/>
</dbReference>
<protein>
    <recommendedName>
        <fullName evidence="11">Nodulation protein E</fullName>
    </recommendedName>
    <alternativeName>
        <fullName evidence="12">Host-specificity of nodulation protein B</fullName>
    </alternativeName>
</protein>
<proteinExistence type="inferred from homology"/>
<dbReference type="Proteomes" id="UP001523401">
    <property type="component" value="Unassembled WGS sequence"/>
</dbReference>
<keyword evidence="7" id="KW-0812">Transmembrane</keyword>
<dbReference type="SMART" id="SM00825">
    <property type="entry name" value="PKS_KS"/>
    <property type="match status" value="1"/>
</dbReference>
<evidence type="ECO:0000256" key="9">
    <source>
        <dbReference type="ARBA" id="ARBA00023136"/>
    </source>
</evidence>
<dbReference type="NCBIfam" id="NF005589">
    <property type="entry name" value="PRK07314.1"/>
    <property type="match status" value="1"/>
</dbReference>
<dbReference type="RefSeq" id="WP_252848365.1">
    <property type="nucleotide sequence ID" value="NZ_BAPW01000034.1"/>
</dbReference>
<dbReference type="InterPro" id="IPR000794">
    <property type="entry name" value="Beta-ketoacyl_synthase"/>
</dbReference>
<dbReference type="PROSITE" id="PS00606">
    <property type="entry name" value="KS3_1"/>
    <property type="match status" value="1"/>
</dbReference>
<dbReference type="PROSITE" id="PS52004">
    <property type="entry name" value="KS3_2"/>
    <property type="match status" value="1"/>
</dbReference>
<keyword evidence="3" id="KW-0536">Nodulation</keyword>
<comment type="caution">
    <text evidence="15">The sequence shown here is derived from an EMBL/GenBank/DDBJ whole genome shotgun (WGS) entry which is preliminary data.</text>
</comment>
<evidence type="ECO:0000256" key="5">
    <source>
        <dbReference type="ARBA" id="ARBA00022519"/>
    </source>
</evidence>
<reference evidence="15 16" key="1">
    <citation type="submission" date="2022-06" db="EMBL/GenBank/DDBJ databases">
        <title>Whole-genome of Asaia lannensis strain LMG 27011T.</title>
        <authorList>
            <person name="Sombolestani A."/>
        </authorList>
    </citation>
    <scope>NUCLEOTIDE SEQUENCE [LARGE SCALE GENOMIC DNA]</scope>
    <source>
        <strain evidence="15 16">NBRC 102526</strain>
    </source>
</reference>
<accession>A0ABT1CD38</accession>
<keyword evidence="5" id="KW-0997">Cell inner membrane</keyword>
<feature type="domain" description="Ketosynthase family 3 (KS3)" evidence="14">
    <location>
        <begin position="7"/>
        <end position="417"/>
    </location>
</feature>
<evidence type="ECO:0000256" key="2">
    <source>
        <dbReference type="ARBA" id="ARBA00008467"/>
    </source>
</evidence>
<dbReference type="InterPro" id="IPR018201">
    <property type="entry name" value="Ketoacyl_synth_AS"/>
</dbReference>
<dbReference type="Pfam" id="PF00109">
    <property type="entry name" value="ketoacyl-synt"/>
    <property type="match status" value="1"/>
</dbReference>
<evidence type="ECO:0000256" key="4">
    <source>
        <dbReference type="ARBA" id="ARBA00022475"/>
    </source>
</evidence>
<dbReference type="SUPFAM" id="SSF53901">
    <property type="entry name" value="Thiolase-like"/>
    <property type="match status" value="2"/>
</dbReference>
<dbReference type="PANTHER" id="PTHR11712:SF352">
    <property type="entry name" value="3-OXOACYL-[ACYL-CARRIER-PROTEIN] SYNTHASE"/>
    <property type="match status" value="1"/>
</dbReference>
<sequence length="419" mass="44359">MTPARSRRRVVITGAGAVSPLGLGAAENWNALLSGTANLEIERFLYDRASTRFCVGRVPDRLEGLYERLLTRKERHRLDRFILLGIVAAEEAIGQAGIDRLSEAARRDIGVIIGSGIGGLNTIVEAAKRMEQEKTVFYLPGVLTNSCSASVSARHGFRGGAYSASGACATGTLTIGQAFRAIRDGYNDIMVAGGTEAPVNAAGIKVFDNLRALGHDESLSARQISRPWDVGRTGFVLSEGAAVVVLEEHDHAHRRNAPILGEVVGFGQSADAGDLVAPEPSGAGPVAAMRAALRDAGWQPNDIDWINAHATGTPHGDDVELDAIEQVFGDRDAERPLFVSSSKGLTGHLLGASGALQAVLGLEALRHDIVPPNTNLVTPSRLSRFHLPVEPVKRPLSTFMLNSFGFGGVNGCLAIGKEV</sequence>
<evidence type="ECO:0000313" key="15">
    <source>
        <dbReference type="EMBL" id="MCO6158782.1"/>
    </source>
</evidence>
<evidence type="ECO:0000256" key="8">
    <source>
        <dbReference type="ARBA" id="ARBA00022989"/>
    </source>
</evidence>
<dbReference type="CDD" id="cd00834">
    <property type="entry name" value="KAS_I_II"/>
    <property type="match status" value="1"/>
</dbReference>
<comment type="subcellular location">
    <subcellularLocation>
        <location evidence="1">Cell inner membrane</location>
    </subcellularLocation>
</comment>
<evidence type="ECO:0000256" key="3">
    <source>
        <dbReference type="ARBA" id="ARBA00022458"/>
    </source>
</evidence>
<keyword evidence="6 13" id="KW-0808">Transferase</keyword>
<dbReference type="InterPro" id="IPR014031">
    <property type="entry name" value="Ketoacyl_synth_C"/>
</dbReference>
<evidence type="ECO:0000256" key="12">
    <source>
        <dbReference type="ARBA" id="ARBA00041756"/>
    </source>
</evidence>
<comment type="function">
    <text evidence="10">Proposed to synthesize NOD factor fatty acyl chain. Involved in the synthesis of a highly unsaturated fatty acid moiety, which forms part of a lipo-oligosaccharide that is responsible for host specificity.</text>
</comment>
<evidence type="ECO:0000256" key="7">
    <source>
        <dbReference type="ARBA" id="ARBA00022692"/>
    </source>
</evidence>
<evidence type="ECO:0000256" key="11">
    <source>
        <dbReference type="ARBA" id="ARBA00039445"/>
    </source>
</evidence>
<dbReference type="InterPro" id="IPR014030">
    <property type="entry name" value="Ketoacyl_synth_N"/>
</dbReference>
<gene>
    <name evidence="15" type="ORF">NF685_01900</name>
</gene>
<name>A0ABT1CD38_9PROT</name>
<dbReference type="InterPro" id="IPR016039">
    <property type="entry name" value="Thiolase-like"/>
</dbReference>
<evidence type="ECO:0000256" key="6">
    <source>
        <dbReference type="ARBA" id="ARBA00022679"/>
    </source>
</evidence>
<organism evidence="15 16">
    <name type="scientific">Asaia lannensis NBRC 102526</name>
    <dbReference type="NCBI Taxonomy" id="1307926"/>
    <lineage>
        <taxon>Bacteria</taxon>
        <taxon>Pseudomonadati</taxon>
        <taxon>Pseudomonadota</taxon>
        <taxon>Alphaproteobacteria</taxon>
        <taxon>Acetobacterales</taxon>
        <taxon>Acetobacteraceae</taxon>
        <taxon>Asaia</taxon>
    </lineage>
</organism>
<keyword evidence="16" id="KW-1185">Reference proteome</keyword>
<keyword evidence="4" id="KW-1003">Cell membrane</keyword>
<evidence type="ECO:0000256" key="13">
    <source>
        <dbReference type="RuleBase" id="RU003694"/>
    </source>
</evidence>
<dbReference type="PANTHER" id="PTHR11712">
    <property type="entry name" value="POLYKETIDE SYNTHASE-RELATED"/>
    <property type="match status" value="1"/>
</dbReference>
<evidence type="ECO:0000256" key="10">
    <source>
        <dbReference type="ARBA" id="ARBA00037576"/>
    </source>
</evidence>
<keyword evidence="8" id="KW-1133">Transmembrane helix</keyword>
<evidence type="ECO:0000259" key="14">
    <source>
        <dbReference type="PROSITE" id="PS52004"/>
    </source>
</evidence>
<evidence type="ECO:0000313" key="16">
    <source>
        <dbReference type="Proteomes" id="UP001523401"/>
    </source>
</evidence>
<dbReference type="Pfam" id="PF02801">
    <property type="entry name" value="Ketoacyl-synt_C"/>
    <property type="match status" value="1"/>
</dbReference>
<dbReference type="InterPro" id="IPR020841">
    <property type="entry name" value="PKS_Beta-ketoAc_synthase_dom"/>
</dbReference>
<dbReference type="Gene3D" id="3.40.47.10">
    <property type="match status" value="1"/>
</dbReference>
<evidence type="ECO:0000256" key="1">
    <source>
        <dbReference type="ARBA" id="ARBA00004533"/>
    </source>
</evidence>
<keyword evidence="9" id="KW-0472">Membrane</keyword>
<comment type="similarity">
    <text evidence="2 13">Belongs to the thiolase-like superfamily. Beta-ketoacyl-ACP synthases family.</text>
</comment>